<gene>
    <name evidence="2" type="ORF">ETQ85_24465</name>
</gene>
<organism evidence="2 3">
    <name type="scientific">Zoogloea oleivorans</name>
    <dbReference type="NCBI Taxonomy" id="1552750"/>
    <lineage>
        <taxon>Bacteria</taxon>
        <taxon>Pseudomonadati</taxon>
        <taxon>Pseudomonadota</taxon>
        <taxon>Betaproteobacteria</taxon>
        <taxon>Rhodocyclales</taxon>
        <taxon>Zoogloeaceae</taxon>
        <taxon>Zoogloea</taxon>
    </lineage>
</organism>
<reference evidence="2 3" key="1">
    <citation type="submission" date="2019-01" db="EMBL/GenBank/DDBJ databases">
        <title>Zoogloea oleivorans genome sequencing and assembly.</title>
        <authorList>
            <person name="Tancsics A."/>
            <person name="Farkas M."/>
            <person name="Kriszt B."/>
            <person name="Maroti G."/>
            <person name="Horvath B."/>
        </authorList>
    </citation>
    <scope>NUCLEOTIDE SEQUENCE [LARGE SCALE GENOMIC DNA]</scope>
    <source>
        <strain evidence="2 3">Buc</strain>
    </source>
</reference>
<dbReference type="EMBL" id="SDKK01000042">
    <property type="protein sequence ID" value="TYC51382.1"/>
    <property type="molecule type" value="Genomic_DNA"/>
</dbReference>
<dbReference type="AlphaFoldDB" id="A0A6C2CCQ8"/>
<dbReference type="OrthoDB" id="9123936at2"/>
<sequence>MSLYGILAFYDRSKPLDAVFARRETLLAEAMLGSLPTLFRGLATLEKHGYITREQGRRLSRAEYGQYSISRIWLTRKALVMLGLPVPAVLDGAGQGRVDDDAMAWGELPTVRLDGESQELTEAQVFEELDLVDFRPVYPQPRSISVIDRIQDSERSTGLQLLTGEQPLSVREKTERPDGVGESSGKSDRKSRLPAELVPLMELGVSKTRICLLMRIARQAGNAGKLGDAVKLVWGRICSKRGKEVFAYLAAVVRQQRDFARTLMIQAPDPATVTASEGQRLGDKLRDLLSRCGGMEVIGRAGRMLGVLRASGESGYIEGYDETGVRRTMPANVRFAKAVEEGSLLLRPARVWA</sequence>
<accession>A0A6C2CCQ8</accession>
<dbReference type="RefSeq" id="WP_148581626.1">
    <property type="nucleotide sequence ID" value="NZ_SDKK01000042.1"/>
</dbReference>
<dbReference type="Proteomes" id="UP000389128">
    <property type="component" value="Unassembled WGS sequence"/>
</dbReference>
<evidence type="ECO:0000313" key="2">
    <source>
        <dbReference type="EMBL" id="TYC51382.1"/>
    </source>
</evidence>
<evidence type="ECO:0000256" key="1">
    <source>
        <dbReference type="SAM" id="MobiDB-lite"/>
    </source>
</evidence>
<keyword evidence="3" id="KW-1185">Reference proteome</keyword>
<feature type="region of interest" description="Disordered" evidence="1">
    <location>
        <begin position="161"/>
        <end position="191"/>
    </location>
</feature>
<proteinExistence type="predicted"/>
<name>A0A6C2CCQ8_9RHOO</name>
<feature type="compositionally biased region" description="Basic and acidic residues" evidence="1">
    <location>
        <begin position="170"/>
        <end position="191"/>
    </location>
</feature>
<evidence type="ECO:0000313" key="3">
    <source>
        <dbReference type="Proteomes" id="UP000389128"/>
    </source>
</evidence>
<protein>
    <submittedName>
        <fullName evidence="2">Replication protein</fullName>
    </submittedName>
</protein>
<comment type="caution">
    <text evidence="2">The sequence shown here is derived from an EMBL/GenBank/DDBJ whole genome shotgun (WGS) entry which is preliminary data.</text>
</comment>